<dbReference type="RefSeq" id="WP_254163841.1">
    <property type="nucleotide sequence ID" value="NZ_JAHESF010000012.1"/>
</dbReference>
<dbReference type="EMBL" id="JAHESF010000012">
    <property type="protein sequence ID" value="MBT1697969.1"/>
    <property type="molecule type" value="Genomic_DNA"/>
</dbReference>
<comment type="caution">
    <text evidence="2">The sequence shown here is derived from an EMBL/GenBank/DDBJ whole genome shotgun (WGS) entry which is preliminary data.</text>
</comment>
<dbReference type="CDD" id="cd02258">
    <property type="entry name" value="Peptidase_C25_N"/>
    <property type="match status" value="1"/>
</dbReference>
<protein>
    <recommendedName>
        <fullName evidence="1">Gingipain domain-containing protein</fullName>
    </recommendedName>
</protein>
<evidence type="ECO:0000313" key="2">
    <source>
        <dbReference type="EMBL" id="MBT1697969.1"/>
    </source>
</evidence>
<dbReference type="GO" id="GO:0006508">
    <property type="term" value="P:proteolysis"/>
    <property type="evidence" value="ECO:0007669"/>
    <property type="project" value="InterPro"/>
</dbReference>
<proteinExistence type="predicted"/>
<feature type="domain" description="Gingipain" evidence="1">
    <location>
        <begin position="387"/>
        <end position="748"/>
    </location>
</feature>
<gene>
    <name evidence="2" type="ORF">KK083_13835</name>
</gene>
<dbReference type="Proteomes" id="UP001319200">
    <property type="component" value="Unassembled WGS sequence"/>
</dbReference>
<dbReference type="GO" id="GO:0008234">
    <property type="term" value="F:cysteine-type peptidase activity"/>
    <property type="evidence" value="ECO:0007669"/>
    <property type="project" value="InterPro"/>
</dbReference>
<sequence length="1642" mass="180865">MRVWVLAILGFFIALPGFAQVGNEWIHFGQPYFKIQVAHDSLYRLTPATLQNAGFPSGVDPRTFRLFHRGVEVAIHVEGETDGLFDAGDYIEFYGRHNDGTLDTELYNDPSSQPHTLYNLYADASAYFLTFDFNNGKRMPFSAPSNPGLSPQAHHIDEKLLVLKDQYSPGMDYGDIMASTFDIGEGWMGGQIIQGQTGSYQLEGIMNTVPAAGEPSVEILLTGRGPMNHNVEIYAGARLLTTVTFPAYQSYKHTQQLMWSDISGDGKVTIRAKVTGSPDRISVGYIRLRYSQQTDMALAADKIFTLAPNAGGTAYIEIKNPAAGTRLYDITDPQNVRRIFTTQPGTTLNAVINSAAVSRKILATSATFTPPVKRVIFRNINPSQQDFVIITHPLLRKPASGYTDPVKAYAEYRALPQGGQYDTLIVNINQLYDQFSYGETTPLAIYRFLKFLKTGKLPDYLFLVGKGLDINTNYYRNPGPFTAHKDLVPTGGFPGSDMIYSAGLSAGTAAAAVATGRLSAMGPEDVAAYLNKVKETEALPYDNLRRKNVLHLSGGIFPGEPQQFRTFLEQFGTVASALYLGGKVKAIAKQSTDIEVINVADEVNSGLNLITFFGHSAANTSDFDIGYVTDPVMGYNNKGKYPLLLMNGCAAGSFFLNVTNFGENWVNSSNKGAIGMIAHSSFGFASSLRNYSSLFYQVGYADLQFMNKGVGDIQKEVARRFHSMFGTEPEPTTQTQQMILLGDPAIKLFGALEPDYQIGAENISINSLDGEPVTALSGSFVLNFMISNYGNVKNEDFSVTVSRTLGNGNVVTYDSTFRPIYYQDTISFTIPGNVEGGFGNNTFTIEIDADHAIDELREDNNTASATFFIPLNGTKNLYPSNYAIVNSREVNLSLQHTDMLSGEREFLLEVDTTDAFNSGFKQQYTLRGTVLATQKINLLPNDTLAYYWRTKLVNELPNESKEWDVNSFTYIADGPEGWAQVHFPQYGANPSEGLVKDPLLRRLQFEETASDIAIKTFSAAAGKPIDSVSLKINGAEYNLQQEAGIGNFACRNNTINLVAFDKKTTQAYPGIFLTWYEIQNSHGGRKLICGREPYVINSFMPAELAVGNNADLIRYVDNIPVGDSVVLFNIGDAGYASWPAAAKNKLGELGIAVAQIDALQPGEPVVIFARKGTAPGSAKVYRDMTNPPNQQRVKHTGTITGRLSSGTLRTAVIGPAQAWSQFMVRYTEAGPSDKVLFDVTGIKLDGHEVLLMEDITDDHDLTQIDAQEYPYIRIALKLEDNTFLTAAQLDHWLVTYEPVAEGLLLYRGSVAQQLLFEGQQWDGQYSFINISNYAFRDSLTVNYNVVDPESFNARRQVMKIGAPAPGDTTRFTVTFNTAGQQGLNNAEVFVNPRVVAEQSYDNNFIVLRKHFNITGDTQAPVLDVTFDGRHIYRNEFVSPSPDIRIRLRDSNPFMLKKDTTGMAILLSSPCQGEDCALKAVHFSRPDVRWKAETDTSDFMVDFSPADLQNGTYILRVEGRDVKGNPSGATPYEIMFQVKTETTVSILPPYPNPFNHKANFSFTVSGQDIPTAFSLQILSLTGQVVHQFSETDAGTFHIGTNTIAWPALDPAGNPLPNGVYVFKLTLRVHDQEVSSQGKIVLVR</sequence>
<keyword evidence="3" id="KW-1185">Reference proteome</keyword>
<dbReference type="InterPro" id="IPR001769">
    <property type="entry name" value="Gingipain"/>
</dbReference>
<evidence type="ECO:0000313" key="3">
    <source>
        <dbReference type="Proteomes" id="UP001319200"/>
    </source>
</evidence>
<reference evidence="2 3" key="1">
    <citation type="submission" date="2021-05" db="EMBL/GenBank/DDBJ databases">
        <title>A Polyphasic approach of four new species of the genus Ohtaekwangia: Ohtaekwangia histidinii sp. nov., Ohtaekwangia cretensis sp. nov., Ohtaekwangia indiensis sp. nov., Ohtaekwangia reichenbachii sp. nov. from diverse environment.</title>
        <authorList>
            <person name="Octaviana S."/>
        </authorList>
    </citation>
    <scope>NUCLEOTIDE SEQUENCE [LARGE SCALE GENOMIC DNA]</scope>
    <source>
        <strain evidence="2 3">PWU4</strain>
    </source>
</reference>
<dbReference type="Gene3D" id="2.60.40.10">
    <property type="entry name" value="Immunoglobulins"/>
    <property type="match status" value="2"/>
</dbReference>
<dbReference type="InterPro" id="IPR013783">
    <property type="entry name" value="Ig-like_fold"/>
</dbReference>
<dbReference type="Gene3D" id="2.60.40.4070">
    <property type="match status" value="1"/>
</dbReference>
<dbReference type="InterPro" id="IPR029030">
    <property type="entry name" value="Caspase-like_dom_sf"/>
</dbReference>
<organism evidence="2 3">
    <name type="scientific">Chryseosolibacter histidini</name>
    <dbReference type="NCBI Taxonomy" id="2782349"/>
    <lineage>
        <taxon>Bacteria</taxon>
        <taxon>Pseudomonadati</taxon>
        <taxon>Bacteroidota</taxon>
        <taxon>Cytophagia</taxon>
        <taxon>Cytophagales</taxon>
        <taxon>Chryseotaleaceae</taxon>
        <taxon>Chryseosolibacter</taxon>
    </lineage>
</organism>
<name>A0AAP2DM15_9BACT</name>
<dbReference type="Pfam" id="PF01364">
    <property type="entry name" value="Peptidase_C25"/>
    <property type="match status" value="1"/>
</dbReference>
<dbReference type="Gene3D" id="3.40.50.1460">
    <property type="match status" value="1"/>
</dbReference>
<dbReference type="SUPFAM" id="SSF52129">
    <property type="entry name" value="Caspase-like"/>
    <property type="match status" value="1"/>
</dbReference>
<evidence type="ECO:0000259" key="1">
    <source>
        <dbReference type="Pfam" id="PF01364"/>
    </source>
</evidence>
<accession>A0AAP2DM15</accession>